<dbReference type="PRINTS" id="PR00038">
    <property type="entry name" value="HTHLUXR"/>
</dbReference>
<accession>A0A4R8LKZ2</accession>
<evidence type="ECO:0000256" key="4">
    <source>
        <dbReference type="ARBA" id="ARBA00023163"/>
    </source>
</evidence>
<dbReference type="Proteomes" id="UP000294581">
    <property type="component" value="Unassembled WGS sequence"/>
</dbReference>
<dbReference type="AlphaFoldDB" id="A0A4R8LKZ2"/>
<evidence type="ECO:0000256" key="5">
    <source>
        <dbReference type="PROSITE-ProRule" id="PRU00169"/>
    </source>
</evidence>
<keyword evidence="4" id="KW-0804">Transcription</keyword>
<dbReference type="SMART" id="SM00448">
    <property type="entry name" value="REC"/>
    <property type="match status" value="1"/>
</dbReference>
<organism evidence="8 9">
    <name type="scientific">Alicyclobacillus sacchari</name>
    <dbReference type="NCBI Taxonomy" id="392010"/>
    <lineage>
        <taxon>Bacteria</taxon>
        <taxon>Bacillati</taxon>
        <taxon>Bacillota</taxon>
        <taxon>Bacilli</taxon>
        <taxon>Bacillales</taxon>
        <taxon>Alicyclobacillaceae</taxon>
        <taxon>Alicyclobacillus</taxon>
    </lineage>
</organism>
<evidence type="ECO:0000256" key="3">
    <source>
        <dbReference type="ARBA" id="ARBA00023125"/>
    </source>
</evidence>
<dbReference type="PROSITE" id="PS50043">
    <property type="entry name" value="HTH_LUXR_2"/>
    <property type="match status" value="1"/>
</dbReference>
<protein>
    <submittedName>
        <fullName evidence="8">LuxR family two component transcriptional regulator</fullName>
    </submittedName>
</protein>
<name>A0A4R8LKZ2_9BACL</name>
<feature type="domain" description="HTH luxR-type" evidence="6">
    <location>
        <begin position="158"/>
        <end position="223"/>
    </location>
</feature>
<feature type="modified residue" description="4-aspartylphosphate" evidence="5">
    <location>
        <position position="68"/>
    </location>
</feature>
<dbReference type="InterPro" id="IPR001789">
    <property type="entry name" value="Sig_transdc_resp-reg_receiver"/>
</dbReference>
<keyword evidence="9" id="KW-1185">Reference proteome</keyword>
<dbReference type="SUPFAM" id="SSF46894">
    <property type="entry name" value="C-terminal effector domain of the bipartite response regulators"/>
    <property type="match status" value="1"/>
</dbReference>
<dbReference type="GO" id="GO:0003677">
    <property type="term" value="F:DNA binding"/>
    <property type="evidence" value="ECO:0007669"/>
    <property type="project" value="UniProtKB-KW"/>
</dbReference>
<dbReference type="CDD" id="cd06170">
    <property type="entry name" value="LuxR_C_like"/>
    <property type="match status" value="1"/>
</dbReference>
<feature type="domain" description="Response regulatory" evidence="7">
    <location>
        <begin position="17"/>
        <end position="133"/>
    </location>
</feature>
<comment type="caution">
    <text evidence="8">The sequence shown here is derived from an EMBL/GenBank/DDBJ whole genome shotgun (WGS) entry which is preliminary data.</text>
</comment>
<proteinExistence type="predicted"/>
<dbReference type="PROSITE" id="PS50110">
    <property type="entry name" value="RESPONSE_REGULATORY"/>
    <property type="match status" value="1"/>
</dbReference>
<dbReference type="Pfam" id="PF00072">
    <property type="entry name" value="Response_reg"/>
    <property type="match status" value="1"/>
</dbReference>
<dbReference type="GO" id="GO:0006355">
    <property type="term" value="P:regulation of DNA-templated transcription"/>
    <property type="evidence" value="ECO:0007669"/>
    <property type="project" value="InterPro"/>
</dbReference>
<evidence type="ECO:0000313" key="9">
    <source>
        <dbReference type="Proteomes" id="UP000294581"/>
    </source>
</evidence>
<keyword evidence="1 5" id="KW-0597">Phosphoprotein</keyword>
<dbReference type="InterPro" id="IPR058245">
    <property type="entry name" value="NreC/VraR/RcsB-like_REC"/>
</dbReference>
<dbReference type="SUPFAM" id="SSF52172">
    <property type="entry name" value="CheY-like"/>
    <property type="match status" value="1"/>
</dbReference>
<dbReference type="EMBL" id="SORF01000008">
    <property type="protein sequence ID" value="TDY45247.1"/>
    <property type="molecule type" value="Genomic_DNA"/>
</dbReference>
<dbReference type="InterPro" id="IPR039420">
    <property type="entry name" value="WalR-like"/>
</dbReference>
<gene>
    <name evidence="8" type="ORF">C7445_10859</name>
</gene>
<dbReference type="SMART" id="SM00421">
    <property type="entry name" value="HTH_LUXR"/>
    <property type="match status" value="1"/>
</dbReference>
<dbReference type="InterPro" id="IPR000792">
    <property type="entry name" value="Tscrpt_reg_LuxR_C"/>
</dbReference>
<dbReference type="CDD" id="cd17535">
    <property type="entry name" value="REC_NarL-like"/>
    <property type="match status" value="1"/>
</dbReference>
<dbReference type="PANTHER" id="PTHR43214">
    <property type="entry name" value="TWO-COMPONENT RESPONSE REGULATOR"/>
    <property type="match status" value="1"/>
</dbReference>
<dbReference type="InterPro" id="IPR011006">
    <property type="entry name" value="CheY-like_superfamily"/>
</dbReference>
<dbReference type="InterPro" id="IPR016032">
    <property type="entry name" value="Sig_transdc_resp-reg_C-effctor"/>
</dbReference>
<evidence type="ECO:0000259" key="7">
    <source>
        <dbReference type="PROSITE" id="PS50110"/>
    </source>
</evidence>
<sequence>MAGNVSKGKNMSEPIIRVAIADDNEAYRLTMRDVLLYESGIEVVALWANGLEVLAEVEAVRPDVLLLDITMPHVDGLAVLTALHERHSRVRIVVLTMHDQSNVVLPAARSGISGYVVKDAPIEDVVRAIREAFAGHALIHPQVMPLLLGEIERQHQLSDGWRSLLTVREFDVLCQLAAGKSNEQIAESLHITVKTAKNHVSHILAKLQVADRGQAVLYAYKHRWLQPEWP</sequence>
<dbReference type="Gene3D" id="3.40.50.2300">
    <property type="match status" value="1"/>
</dbReference>
<keyword evidence="2" id="KW-0805">Transcription regulation</keyword>
<keyword evidence="3" id="KW-0238">DNA-binding</keyword>
<evidence type="ECO:0000256" key="2">
    <source>
        <dbReference type="ARBA" id="ARBA00023015"/>
    </source>
</evidence>
<evidence type="ECO:0000259" key="6">
    <source>
        <dbReference type="PROSITE" id="PS50043"/>
    </source>
</evidence>
<evidence type="ECO:0000313" key="8">
    <source>
        <dbReference type="EMBL" id="TDY45247.1"/>
    </source>
</evidence>
<evidence type="ECO:0000256" key="1">
    <source>
        <dbReference type="ARBA" id="ARBA00022553"/>
    </source>
</evidence>
<dbReference type="Pfam" id="PF00196">
    <property type="entry name" value="GerE"/>
    <property type="match status" value="1"/>
</dbReference>
<dbReference type="GO" id="GO:0000160">
    <property type="term" value="P:phosphorelay signal transduction system"/>
    <property type="evidence" value="ECO:0007669"/>
    <property type="project" value="InterPro"/>
</dbReference>
<reference evidence="8 9" key="1">
    <citation type="submission" date="2019-03" db="EMBL/GenBank/DDBJ databases">
        <title>Genomic Encyclopedia of Type Strains, Phase IV (KMG-IV): sequencing the most valuable type-strain genomes for metagenomic binning, comparative biology and taxonomic classification.</title>
        <authorList>
            <person name="Goeker M."/>
        </authorList>
    </citation>
    <scope>NUCLEOTIDE SEQUENCE [LARGE SCALE GENOMIC DNA]</scope>
    <source>
        <strain evidence="8 9">DSM 17974</strain>
    </source>
</reference>